<accession>A0A2N0Z040</accession>
<protein>
    <submittedName>
        <fullName evidence="4">N-acetyltransferase</fullName>
    </submittedName>
</protein>
<dbReference type="OrthoDB" id="7163760at2"/>
<proteinExistence type="predicted"/>
<dbReference type="InterPro" id="IPR050680">
    <property type="entry name" value="YpeA/RimI_acetyltransf"/>
</dbReference>
<evidence type="ECO:0000256" key="1">
    <source>
        <dbReference type="ARBA" id="ARBA00022679"/>
    </source>
</evidence>
<comment type="caution">
    <text evidence="4">The sequence shown here is derived from an EMBL/GenBank/DDBJ whole genome shotgun (WGS) entry which is preliminary data.</text>
</comment>
<dbReference type="Gene3D" id="3.40.630.30">
    <property type="match status" value="2"/>
</dbReference>
<dbReference type="CDD" id="cd04301">
    <property type="entry name" value="NAT_SF"/>
    <property type="match status" value="2"/>
</dbReference>
<dbReference type="InterPro" id="IPR016181">
    <property type="entry name" value="Acyl_CoA_acyltransferase"/>
</dbReference>
<evidence type="ECO:0000259" key="3">
    <source>
        <dbReference type="PROSITE" id="PS51186"/>
    </source>
</evidence>
<dbReference type="EMBL" id="PISE01000031">
    <property type="protein sequence ID" value="PKG22883.1"/>
    <property type="molecule type" value="Genomic_DNA"/>
</dbReference>
<gene>
    <name evidence="4" type="ORF">CWS01_14470</name>
</gene>
<dbReference type="Proteomes" id="UP000233375">
    <property type="component" value="Unassembled WGS sequence"/>
</dbReference>
<keyword evidence="5" id="KW-1185">Reference proteome</keyword>
<keyword evidence="1 4" id="KW-0808">Transferase</keyword>
<evidence type="ECO:0000256" key="2">
    <source>
        <dbReference type="ARBA" id="ARBA00023315"/>
    </source>
</evidence>
<dbReference type="AlphaFoldDB" id="A0A2N0Z040"/>
<feature type="domain" description="N-acetyltransferase" evidence="3">
    <location>
        <begin position="141"/>
        <end position="275"/>
    </location>
</feature>
<dbReference type="Pfam" id="PF00583">
    <property type="entry name" value="Acetyltransf_1"/>
    <property type="match status" value="2"/>
</dbReference>
<evidence type="ECO:0000313" key="5">
    <source>
        <dbReference type="Proteomes" id="UP000233375"/>
    </source>
</evidence>
<keyword evidence="2" id="KW-0012">Acyltransferase</keyword>
<dbReference type="PANTHER" id="PTHR43420:SF12">
    <property type="entry name" value="N-ACETYLTRANSFERASE DOMAIN-CONTAINING PROTEIN"/>
    <property type="match status" value="1"/>
</dbReference>
<evidence type="ECO:0000313" key="4">
    <source>
        <dbReference type="EMBL" id="PKG22883.1"/>
    </source>
</evidence>
<name>A0A2N0Z040_9BACI</name>
<dbReference type="InterPro" id="IPR000182">
    <property type="entry name" value="GNAT_dom"/>
</dbReference>
<sequence>MLTQTELKQIKELQELCEKEGNFQLKLNFDMLKNREGDKKEDFFQYEQGKLVGFLGSYGFGKTVELCGMVHPNYRRRGIFSCLLKMGLDEAKKHNMQVVLLNAPTESLSATEFLKHVPCFFAFAEYQMKWQETELVEDSMITVRPSISDEDNEAEIQLEVLGFGFAEEEAREYQETLMKNNEEQRLLIEAEGKVAGKMRVAETNKAAWIYGFTVFPELRGKGIGRKALGKVVKMEQKKGLAIYLEVEAKNSHALKLYESCGFKSYHSQDYYKCLL</sequence>
<dbReference type="PANTHER" id="PTHR43420">
    <property type="entry name" value="ACETYLTRANSFERASE"/>
    <property type="match status" value="1"/>
</dbReference>
<dbReference type="SUPFAM" id="SSF55729">
    <property type="entry name" value="Acyl-CoA N-acyltransferases (Nat)"/>
    <property type="match status" value="2"/>
</dbReference>
<dbReference type="GO" id="GO:0016747">
    <property type="term" value="F:acyltransferase activity, transferring groups other than amino-acyl groups"/>
    <property type="evidence" value="ECO:0007669"/>
    <property type="project" value="InterPro"/>
</dbReference>
<feature type="domain" description="N-acetyltransferase" evidence="3">
    <location>
        <begin position="1"/>
        <end position="142"/>
    </location>
</feature>
<dbReference type="PROSITE" id="PS51186">
    <property type="entry name" value="GNAT"/>
    <property type="match status" value="2"/>
</dbReference>
<dbReference type="RefSeq" id="WP_101177904.1">
    <property type="nucleotide sequence ID" value="NZ_PISE01000031.1"/>
</dbReference>
<organism evidence="4 5">
    <name type="scientific">Niallia nealsonii</name>
    <dbReference type="NCBI Taxonomy" id="115979"/>
    <lineage>
        <taxon>Bacteria</taxon>
        <taxon>Bacillati</taxon>
        <taxon>Bacillota</taxon>
        <taxon>Bacilli</taxon>
        <taxon>Bacillales</taxon>
        <taxon>Bacillaceae</taxon>
        <taxon>Niallia</taxon>
    </lineage>
</organism>
<reference evidence="4 5" key="1">
    <citation type="journal article" date="2003" name="Int. J. Syst. Evol. Microbiol.">
        <title>Bacillus nealsonii sp. nov., isolated from a spacecraft-assembly facility, whose spores are gamma-radiation resistant.</title>
        <authorList>
            <person name="Venkateswaran K."/>
            <person name="Kempf M."/>
            <person name="Chen F."/>
            <person name="Satomi M."/>
            <person name="Nicholson W."/>
            <person name="Kern R."/>
        </authorList>
    </citation>
    <scope>NUCLEOTIDE SEQUENCE [LARGE SCALE GENOMIC DNA]</scope>
    <source>
        <strain evidence="4 5">FO-92</strain>
    </source>
</reference>